<dbReference type="Proteomes" id="UP001164064">
    <property type="component" value="Chromosome"/>
</dbReference>
<dbReference type="EMBL" id="CP089051">
    <property type="protein sequence ID" value="UYF70633.1"/>
    <property type="molecule type" value="Genomic_DNA"/>
</dbReference>
<dbReference type="RefSeq" id="WP_004998373.1">
    <property type="nucleotide sequence ID" value="NZ_BKVT01000016.1"/>
</dbReference>
<proteinExistence type="predicted"/>
<reference evidence="2" key="2">
    <citation type="journal article" date="2022" name="J Glob Antimicrob Resist">
        <title>Comparative analysis of IMP-4- and OXA-58-containing plasmids of three carbapenemase-producing Acinetobacter ursingii strains in the Netherlands.</title>
        <authorList>
            <person name="Hendrickx A.P.A."/>
            <person name="Schade R.P."/>
            <person name="Landman F."/>
            <person name="Bosch T."/>
            <person name="Schouls L.M."/>
            <person name="van Dijk K."/>
        </authorList>
    </citation>
    <scope>NUCLEOTIDE SEQUENCE</scope>
    <source>
        <strain evidence="2">RIVM_C010559</strain>
    </source>
</reference>
<dbReference type="Proteomes" id="UP000595320">
    <property type="component" value="Chromosome"/>
</dbReference>
<reference evidence="1 3" key="1">
    <citation type="submission" date="2021-01" db="EMBL/GenBank/DDBJ databases">
        <title>FDA dAtabase for Regulatory Grade micrObial Sequences (FDA-ARGOS): Supporting development and validation of Infectious Disease Dx tests.</title>
        <authorList>
            <person name="Sproer C."/>
            <person name="Gronow S."/>
            <person name="Severitt S."/>
            <person name="Schroder I."/>
            <person name="Tallon L."/>
            <person name="Sadzewicz L."/>
            <person name="Zhao X."/>
            <person name="Boylan J."/>
            <person name="Ott S."/>
            <person name="Bowen H."/>
            <person name="Vavikolanu K."/>
            <person name="Mehta A."/>
            <person name="Aluvathingal J."/>
            <person name="Nadendla S."/>
            <person name="Lowell S."/>
            <person name="Myers T."/>
            <person name="Yan Y."/>
            <person name="Sichtig H."/>
        </authorList>
    </citation>
    <scope>NUCLEOTIDE SEQUENCE [LARGE SCALE GENOMIC DNA]</scope>
    <source>
        <strain evidence="1 3">FDAARGOS_1096</strain>
    </source>
</reference>
<accession>A0A7T9Z5C8</accession>
<dbReference type="EMBL" id="CP068176">
    <property type="protein sequence ID" value="QQT85407.1"/>
    <property type="molecule type" value="Genomic_DNA"/>
</dbReference>
<dbReference type="GeneID" id="66212849"/>
<sequence>MSYAADIDCTGYIKTTESVMQERQNGKNIRDLVNLAKIQKDNARTPDEIELSNLYTAFTIIASNEPIGQNDQEKEFAIAKAKYIGESLCKKYKQK</sequence>
<evidence type="ECO:0000313" key="3">
    <source>
        <dbReference type="Proteomes" id="UP000595320"/>
    </source>
</evidence>
<protein>
    <submittedName>
        <fullName evidence="1">Uncharacterized protein</fullName>
    </submittedName>
</protein>
<evidence type="ECO:0000313" key="2">
    <source>
        <dbReference type="EMBL" id="UYF70633.1"/>
    </source>
</evidence>
<organism evidence="1 3">
    <name type="scientific">Acinetobacter ursingii</name>
    <dbReference type="NCBI Taxonomy" id="108980"/>
    <lineage>
        <taxon>Bacteria</taxon>
        <taxon>Pseudomonadati</taxon>
        <taxon>Pseudomonadota</taxon>
        <taxon>Gammaproteobacteria</taxon>
        <taxon>Moraxellales</taxon>
        <taxon>Moraxellaceae</taxon>
        <taxon>Acinetobacter</taxon>
    </lineage>
</organism>
<dbReference type="AlphaFoldDB" id="A0A7T9Z5C8"/>
<gene>
    <name evidence="1" type="ORF">I6I53_10835</name>
    <name evidence="2" type="ORF">LSO60_10055</name>
</gene>
<name>A0A7T9Z5C8_9GAMM</name>
<evidence type="ECO:0000313" key="1">
    <source>
        <dbReference type="EMBL" id="QQT85407.1"/>
    </source>
</evidence>